<dbReference type="EMBL" id="LT629758">
    <property type="protein sequence ID" value="SDS82292.1"/>
    <property type="molecule type" value="Genomic_DNA"/>
</dbReference>
<dbReference type="Proteomes" id="UP000198688">
    <property type="component" value="Chromosome I"/>
</dbReference>
<reference evidence="1 2" key="1">
    <citation type="submission" date="2016-10" db="EMBL/GenBank/DDBJ databases">
        <authorList>
            <person name="de Groot N.N."/>
        </authorList>
    </citation>
    <scope>NUCLEOTIDE SEQUENCE [LARGE SCALE GENOMIC DNA]</scope>
    <source>
        <strain evidence="1 2">DSM 43941</strain>
    </source>
</reference>
<gene>
    <name evidence="1" type="ORF">SAMN04489716_1710</name>
</gene>
<dbReference type="NCBIfam" id="NF040572">
    <property type="entry name" value="heme_bind_FMP"/>
    <property type="match status" value="1"/>
</dbReference>
<keyword evidence="2" id="KW-1185">Reference proteome</keyword>
<dbReference type="STRING" id="113562.SAMN04489716_1710"/>
<proteinExistence type="predicted"/>
<dbReference type="RefSeq" id="WP_092543143.1">
    <property type="nucleotide sequence ID" value="NZ_BOMJ01000011.1"/>
</dbReference>
<evidence type="ECO:0000313" key="1">
    <source>
        <dbReference type="EMBL" id="SDS82292.1"/>
    </source>
</evidence>
<organism evidence="1 2">
    <name type="scientific">Actinoplanes derwentensis</name>
    <dbReference type="NCBI Taxonomy" id="113562"/>
    <lineage>
        <taxon>Bacteria</taxon>
        <taxon>Bacillati</taxon>
        <taxon>Actinomycetota</taxon>
        <taxon>Actinomycetes</taxon>
        <taxon>Micromonosporales</taxon>
        <taxon>Micromonosporaceae</taxon>
        <taxon>Actinoplanes</taxon>
    </lineage>
</organism>
<protein>
    <submittedName>
        <fullName evidence="1">Uncharacterized protein</fullName>
    </submittedName>
</protein>
<dbReference type="InterPro" id="IPR047975">
    <property type="entry name" value="Heme_bind_FMP"/>
</dbReference>
<dbReference type="AlphaFoldDB" id="A0A1H1VBY7"/>
<evidence type="ECO:0000313" key="2">
    <source>
        <dbReference type="Proteomes" id="UP000198688"/>
    </source>
</evidence>
<sequence length="337" mass="36471">MTSPADIERLELEGRHLEAARTGDPDLGPFQLLPGTWANKPGLPGRGWNMIALPFAPPPGVGGPPFRLLVNQFDEELKFQLVDKAVPNRGVDLNGPVNTDQLIVTLDYEQAIAQIAADDFPQSGLAGQPGLAIHHEPGLLLNMTNQTGDGPTIARLATIPHGDAVLAMGGVRTVDGPPVIPTVNALPIGVSQDLENSRYLAAYKHFHDNLFQGLFDPTDPTALLTAANQGLNIVRTTVLEFDSTVEHGGINNIPFVVRQANASEMKATFFIQEIQEEDGSIRLRLQYVQVVQLDFFARADGGPGRIKWPHVSINTMEKVTERVDTSSYARMPGQGAI</sequence>
<accession>A0A1H1VBY7</accession>
<dbReference type="OrthoDB" id="118689at2"/>
<name>A0A1H1VBY7_9ACTN</name>